<dbReference type="Proteomes" id="UP000183982">
    <property type="component" value="Unassembled WGS sequence"/>
</dbReference>
<evidence type="ECO:0000313" key="1">
    <source>
        <dbReference type="EMBL" id="SHK69344.1"/>
    </source>
</evidence>
<organism evidence="1 2">
    <name type="scientific">Shimia gijangensis</name>
    <dbReference type="NCBI Taxonomy" id="1470563"/>
    <lineage>
        <taxon>Bacteria</taxon>
        <taxon>Pseudomonadati</taxon>
        <taxon>Pseudomonadota</taxon>
        <taxon>Alphaproteobacteria</taxon>
        <taxon>Rhodobacterales</taxon>
        <taxon>Roseobacteraceae</taxon>
    </lineage>
</organism>
<accession>A0A1M6UJD5</accession>
<evidence type="ECO:0008006" key="3">
    <source>
        <dbReference type="Google" id="ProtNLM"/>
    </source>
</evidence>
<proteinExistence type="predicted"/>
<protein>
    <recommendedName>
        <fullName evidence="3">Transcriptional regulator, AlpA family</fullName>
    </recommendedName>
</protein>
<dbReference type="AlphaFoldDB" id="A0A1M6UJD5"/>
<dbReference type="STRING" id="1470563.SAMN05444000_1751"/>
<dbReference type="RefSeq" id="WP_073257452.1">
    <property type="nucleotide sequence ID" value="NZ_FQZQ01000074.1"/>
</dbReference>
<reference evidence="2" key="1">
    <citation type="submission" date="2016-11" db="EMBL/GenBank/DDBJ databases">
        <authorList>
            <person name="Varghese N."/>
            <person name="Submissions S."/>
        </authorList>
    </citation>
    <scope>NUCLEOTIDE SEQUENCE [LARGE SCALE GENOMIC DNA]</scope>
    <source>
        <strain evidence="2">DSM 100564</strain>
    </source>
</reference>
<dbReference type="OrthoDB" id="8091188at2"/>
<evidence type="ECO:0000313" key="2">
    <source>
        <dbReference type="Proteomes" id="UP000183982"/>
    </source>
</evidence>
<dbReference type="Gene3D" id="1.10.238.160">
    <property type="match status" value="1"/>
</dbReference>
<keyword evidence="2" id="KW-1185">Reference proteome</keyword>
<dbReference type="EMBL" id="FQZQ01000074">
    <property type="protein sequence ID" value="SHK69344.1"/>
    <property type="molecule type" value="Genomic_DNA"/>
</dbReference>
<name>A0A1M6UJD5_9RHOB</name>
<sequence length="78" mass="8976">MKPTDQTTQTPLPALEINPAKVIPANAVRDLCGGVSDMTLWRWLQDPKLDFPRPISIGKRRYWREAELCDWLEAREVA</sequence>
<gene>
    <name evidence="1" type="ORF">SAMN05444000_1751</name>
</gene>